<feature type="region of interest" description="Disordered" evidence="1">
    <location>
        <begin position="1"/>
        <end position="48"/>
    </location>
</feature>
<organism evidence="2 3">
    <name type="scientific">Phytophthora infestans (strain T30-4)</name>
    <name type="common">Potato late blight agent</name>
    <dbReference type="NCBI Taxonomy" id="403677"/>
    <lineage>
        <taxon>Eukaryota</taxon>
        <taxon>Sar</taxon>
        <taxon>Stramenopiles</taxon>
        <taxon>Oomycota</taxon>
        <taxon>Peronosporomycetes</taxon>
        <taxon>Peronosporales</taxon>
        <taxon>Peronosporaceae</taxon>
        <taxon>Phytophthora</taxon>
    </lineage>
</organism>
<dbReference type="GeneID" id="9471341"/>
<gene>
    <name evidence="2" type="ORF">PITG_17810</name>
</gene>
<dbReference type="InParanoid" id="D0NW47"/>
<name>D0NW47_PHYIT</name>
<sequence length="128" mass="13893">MLCKYGSDEHGEASRTSSDVDASTEAEDGGVGGAHGASSGKELRELGESNTFKIEMRWRSGGRQRRTQGLSYREEIGHMAEAELDSSGMGECIKNRKPSESFAVCTLLDPYRPSPIADETVEGKHPRS</sequence>
<dbReference type="VEuPathDB" id="FungiDB:PITG_17810"/>
<keyword evidence="3" id="KW-1185">Reference proteome</keyword>
<dbReference type="HOGENOM" id="CLU_1963882_0_0_1"/>
<evidence type="ECO:0000313" key="3">
    <source>
        <dbReference type="Proteomes" id="UP000006643"/>
    </source>
</evidence>
<feature type="compositionally biased region" description="Basic and acidic residues" evidence="1">
    <location>
        <begin position="1"/>
        <end position="13"/>
    </location>
</feature>
<dbReference type="Proteomes" id="UP000006643">
    <property type="component" value="Unassembled WGS sequence"/>
</dbReference>
<reference evidence="3" key="1">
    <citation type="journal article" date="2009" name="Nature">
        <title>Genome sequence and analysis of the Irish potato famine pathogen Phytophthora infestans.</title>
        <authorList>
            <consortium name="The Broad Institute Genome Sequencing Platform"/>
            <person name="Haas B.J."/>
            <person name="Kamoun S."/>
            <person name="Zody M.C."/>
            <person name="Jiang R.H."/>
            <person name="Handsaker R.E."/>
            <person name="Cano L.M."/>
            <person name="Grabherr M."/>
            <person name="Kodira C.D."/>
            <person name="Raffaele S."/>
            <person name="Torto-Alalibo T."/>
            <person name="Bozkurt T.O."/>
            <person name="Ah-Fong A.M."/>
            <person name="Alvarado L."/>
            <person name="Anderson V.L."/>
            <person name="Armstrong M.R."/>
            <person name="Avrova A."/>
            <person name="Baxter L."/>
            <person name="Beynon J."/>
            <person name="Boevink P.C."/>
            <person name="Bollmann S.R."/>
            <person name="Bos J.I."/>
            <person name="Bulone V."/>
            <person name="Cai G."/>
            <person name="Cakir C."/>
            <person name="Carrington J.C."/>
            <person name="Chawner M."/>
            <person name="Conti L."/>
            <person name="Costanzo S."/>
            <person name="Ewan R."/>
            <person name="Fahlgren N."/>
            <person name="Fischbach M.A."/>
            <person name="Fugelstad J."/>
            <person name="Gilroy E.M."/>
            <person name="Gnerre S."/>
            <person name="Green P.J."/>
            <person name="Grenville-Briggs L.J."/>
            <person name="Griffith J."/>
            <person name="Grunwald N.J."/>
            <person name="Horn K."/>
            <person name="Horner N.R."/>
            <person name="Hu C.H."/>
            <person name="Huitema E."/>
            <person name="Jeong D.H."/>
            <person name="Jones A.M."/>
            <person name="Jones J.D."/>
            <person name="Jones R.W."/>
            <person name="Karlsson E.K."/>
            <person name="Kunjeti S.G."/>
            <person name="Lamour K."/>
            <person name="Liu Z."/>
            <person name="Ma L."/>
            <person name="Maclean D."/>
            <person name="Chibucos M.C."/>
            <person name="McDonald H."/>
            <person name="McWalters J."/>
            <person name="Meijer H.J."/>
            <person name="Morgan W."/>
            <person name="Morris P.F."/>
            <person name="Munro C.A."/>
            <person name="O'Neill K."/>
            <person name="Ospina-Giraldo M."/>
            <person name="Pinzon A."/>
            <person name="Pritchard L."/>
            <person name="Ramsahoye B."/>
            <person name="Ren Q."/>
            <person name="Restrepo S."/>
            <person name="Roy S."/>
            <person name="Sadanandom A."/>
            <person name="Savidor A."/>
            <person name="Schornack S."/>
            <person name="Schwartz D.C."/>
            <person name="Schumann U.D."/>
            <person name="Schwessinger B."/>
            <person name="Seyer L."/>
            <person name="Sharpe T."/>
            <person name="Silvar C."/>
            <person name="Song J."/>
            <person name="Studholme D.J."/>
            <person name="Sykes S."/>
            <person name="Thines M."/>
            <person name="van de Vondervoort P.J."/>
            <person name="Phuntumart V."/>
            <person name="Wawra S."/>
            <person name="Weide R."/>
            <person name="Win J."/>
            <person name="Young C."/>
            <person name="Zhou S."/>
            <person name="Fry W."/>
            <person name="Meyers B.C."/>
            <person name="van West P."/>
            <person name="Ristaino J."/>
            <person name="Govers F."/>
            <person name="Birch P.R."/>
            <person name="Whisson S.C."/>
            <person name="Judelson H.S."/>
            <person name="Nusbaum C."/>
        </authorList>
    </citation>
    <scope>NUCLEOTIDE SEQUENCE [LARGE SCALE GENOMIC DNA]</scope>
    <source>
        <strain evidence="3">T30-4</strain>
    </source>
</reference>
<protein>
    <submittedName>
        <fullName evidence="2">Uncharacterized protein</fullName>
    </submittedName>
</protein>
<dbReference type="RefSeq" id="XP_002896650.1">
    <property type="nucleotide sequence ID" value="XM_002896604.1"/>
</dbReference>
<proteinExistence type="predicted"/>
<accession>D0NW47</accession>
<evidence type="ECO:0000256" key="1">
    <source>
        <dbReference type="SAM" id="MobiDB-lite"/>
    </source>
</evidence>
<dbReference type="AlphaFoldDB" id="D0NW47"/>
<dbReference type="KEGG" id="pif:PITG_17810"/>
<evidence type="ECO:0000313" key="2">
    <source>
        <dbReference type="EMBL" id="EEY66932.1"/>
    </source>
</evidence>
<dbReference type="EMBL" id="DS028173">
    <property type="protein sequence ID" value="EEY66932.1"/>
    <property type="molecule type" value="Genomic_DNA"/>
</dbReference>